<dbReference type="InterPro" id="IPR006342">
    <property type="entry name" value="FkbM_mtfrase"/>
</dbReference>
<evidence type="ECO:0000313" key="3">
    <source>
        <dbReference type="Proteomes" id="UP001304300"/>
    </source>
</evidence>
<dbReference type="InterPro" id="IPR029063">
    <property type="entry name" value="SAM-dependent_MTases_sf"/>
</dbReference>
<keyword evidence="2" id="KW-0808">Transferase</keyword>
<protein>
    <submittedName>
        <fullName evidence="2">FkbM family methyltransferase</fullName>
    </submittedName>
</protein>
<proteinExistence type="predicted"/>
<dbReference type="Pfam" id="PF05050">
    <property type="entry name" value="Methyltransf_21"/>
    <property type="match status" value="1"/>
</dbReference>
<reference evidence="2 3" key="1">
    <citation type="submission" date="2023-10" db="EMBL/GenBank/DDBJ databases">
        <title>Rubellicoccus peritrichatus gen. nov., sp. nov., isolated from an algae of coral reef tank.</title>
        <authorList>
            <person name="Luo J."/>
        </authorList>
    </citation>
    <scope>NUCLEOTIDE SEQUENCE [LARGE SCALE GENOMIC DNA]</scope>
    <source>
        <strain evidence="2 3">CR14</strain>
    </source>
</reference>
<dbReference type="Proteomes" id="UP001304300">
    <property type="component" value="Chromosome"/>
</dbReference>
<dbReference type="GO" id="GO:0032259">
    <property type="term" value="P:methylation"/>
    <property type="evidence" value="ECO:0007669"/>
    <property type="project" value="UniProtKB-KW"/>
</dbReference>
<dbReference type="GO" id="GO:0008171">
    <property type="term" value="F:O-methyltransferase activity"/>
    <property type="evidence" value="ECO:0007669"/>
    <property type="project" value="TreeGrafter"/>
</dbReference>
<keyword evidence="2" id="KW-0489">Methyltransferase</keyword>
<sequence>MASKNPLRKLLRMTGFDLLRVDSLDYLERAAQLYDTENQLVKALHDRDINHVLDVGGNVGVYGLKLRGKNYTGKITSFEPIPSVYDKLEKCAANDSNWDTQCIALGDQQETREINVSNNTVSSSFLGMNKKHTDAAPESRYESKVEVTVKTLDGIWSELVKANEKVFMKIDVQGFEKEVLAGASDSLKKIQGLQLECSFASLYEGEMLFPEMYQWLQNEGFTLWLMTPTFIEPKTKQLLQVDAVFFRE</sequence>
<dbReference type="EMBL" id="CP136920">
    <property type="protein sequence ID" value="WOO41442.1"/>
    <property type="molecule type" value="Genomic_DNA"/>
</dbReference>
<dbReference type="RefSeq" id="WP_317833926.1">
    <property type="nucleotide sequence ID" value="NZ_CP136920.1"/>
</dbReference>
<dbReference type="AlphaFoldDB" id="A0AAQ3LA16"/>
<dbReference type="NCBIfam" id="TIGR01444">
    <property type="entry name" value="fkbM_fam"/>
    <property type="match status" value="1"/>
</dbReference>
<feature type="domain" description="Methyltransferase FkbM" evidence="1">
    <location>
        <begin position="54"/>
        <end position="222"/>
    </location>
</feature>
<evidence type="ECO:0000313" key="2">
    <source>
        <dbReference type="EMBL" id="WOO41442.1"/>
    </source>
</evidence>
<dbReference type="InterPro" id="IPR053188">
    <property type="entry name" value="FkbM_Methyltransferase"/>
</dbReference>
<dbReference type="Gene3D" id="3.40.50.150">
    <property type="entry name" value="Vaccinia Virus protein VP39"/>
    <property type="match status" value="1"/>
</dbReference>
<gene>
    <name evidence="2" type="ORF">RZN69_22710</name>
</gene>
<evidence type="ECO:0000259" key="1">
    <source>
        <dbReference type="Pfam" id="PF05050"/>
    </source>
</evidence>
<name>A0AAQ3LA16_9BACT</name>
<accession>A0AAQ3LA16</accession>
<dbReference type="PANTHER" id="PTHR36973:SF4">
    <property type="entry name" value="NODULATION PROTEIN"/>
    <property type="match status" value="1"/>
</dbReference>
<organism evidence="2 3">
    <name type="scientific">Rubellicoccus peritrichatus</name>
    <dbReference type="NCBI Taxonomy" id="3080537"/>
    <lineage>
        <taxon>Bacteria</taxon>
        <taxon>Pseudomonadati</taxon>
        <taxon>Verrucomicrobiota</taxon>
        <taxon>Opitutia</taxon>
        <taxon>Puniceicoccales</taxon>
        <taxon>Cerasicoccaceae</taxon>
        <taxon>Rubellicoccus</taxon>
    </lineage>
</organism>
<dbReference type="PANTHER" id="PTHR36973">
    <property type="entry name" value="SLL1456 PROTEIN-RELATED"/>
    <property type="match status" value="1"/>
</dbReference>
<dbReference type="SUPFAM" id="SSF53335">
    <property type="entry name" value="S-adenosyl-L-methionine-dependent methyltransferases"/>
    <property type="match status" value="1"/>
</dbReference>
<keyword evidence="3" id="KW-1185">Reference proteome</keyword>